<dbReference type="Gene3D" id="1.10.10.60">
    <property type="entry name" value="Homeodomain-like"/>
    <property type="match status" value="1"/>
</dbReference>
<dbReference type="PROSITE" id="PS01124">
    <property type="entry name" value="HTH_ARAC_FAMILY_2"/>
    <property type="match status" value="1"/>
</dbReference>
<dbReference type="GO" id="GO:0043565">
    <property type="term" value="F:sequence-specific DNA binding"/>
    <property type="evidence" value="ECO:0007669"/>
    <property type="project" value="InterPro"/>
</dbReference>
<keyword evidence="6" id="KW-1185">Reference proteome</keyword>
<dbReference type="InterPro" id="IPR009057">
    <property type="entry name" value="Homeodomain-like_sf"/>
</dbReference>
<reference evidence="5 6" key="1">
    <citation type="submission" date="2019-12" db="EMBL/GenBank/DDBJ databases">
        <title>Genomic-based taxomic classification of the family Erythrobacteraceae.</title>
        <authorList>
            <person name="Xu L."/>
        </authorList>
    </citation>
    <scope>NUCLEOTIDE SEQUENCE [LARGE SCALE GENOMIC DNA]</scope>
    <source>
        <strain evidence="5 6">MCCC 1K01500</strain>
    </source>
</reference>
<keyword evidence="2" id="KW-0238">DNA-binding</keyword>
<dbReference type="SUPFAM" id="SSF46689">
    <property type="entry name" value="Homeodomain-like"/>
    <property type="match status" value="2"/>
</dbReference>
<dbReference type="InterPro" id="IPR018060">
    <property type="entry name" value="HTH_AraC"/>
</dbReference>
<keyword evidence="1" id="KW-0805">Transcription regulation</keyword>
<proteinExistence type="predicted"/>
<dbReference type="SUPFAM" id="SSF52317">
    <property type="entry name" value="Class I glutamine amidotransferase-like"/>
    <property type="match status" value="1"/>
</dbReference>
<evidence type="ECO:0000256" key="2">
    <source>
        <dbReference type="ARBA" id="ARBA00023125"/>
    </source>
</evidence>
<evidence type="ECO:0000313" key="6">
    <source>
        <dbReference type="Proteomes" id="UP000433652"/>
    </source>
</evidence>
<gene>
    <name evidence="5" type="ORF">GRI89_08315</name>
</gene>
<organism evidence="5 6">
    <name type="scientific">Croceibacterium salegens</name>
    <dbReference type="NCBI Taxonomy" id="1737568"/>
    <lineage>
        <taxon>Bacteria</taxon>
        <taxon>Pseudomonadati</taxon>
        <taxon>Pseudomonadota</taxon>
        <taxon>Alphaproteobacteria</taxon>
        <taxon>Sphingomonadales</taxon>
        <taxon>Erythrobacteraceae</taxon>
        <taxon>Croceibacterium</taxon>
    </lineage>
</organism>
<dbReference type="EMBL" id="WTYM01000036">
    <property type="protein sequence ID" value="MXO59544.1"/>
    <property type="molecule type" value="Genomic_DNA"/>
</dbReference>
<dbReference type="GO" id="GO:0003700">
    <property type="term" value="F:DNA-binding transcription factor activity"/>
    <property type="evidence" value="ECO:0007669"/>
    <property type="project" value="InterPro"/>
</dbReference>
<sequence length="337" mass="36650">MQRIVILFVNGGLPSTAILPLDIFKSAGTLWNALNGVELNAHFDVVTASADGKPVVGSRHVTLTPEMSCAEVGQPDLAFVAAGGLEFDAMVSHAYDPIETIAHNEGILPWLKTWHEGGATIVTACSGALLAAAAGLLDGKRATAHWGLTQLYSEHFPDVDWREEYLVTDCGDVVCGGGVNAAADVSLYLVEKFCGREIALKTARSLCIEMPRTWQNSFTHFELRAAHEDEPVLAAEHFIRNNFAKDLKFDAVAKHVGMSPRNFARRFKDATGDTPLAYLHGLRIAVAKQLLETSPTAVAEIGQTVGYVDPAFFRQLFQRKAGITPSEYRRRFGRVAA</sequence>
<evidence type="ECO:0000256" key="1">
    <source>
        <dbReference type="ARBA" id="ARBA00023015"/>
    </source>
</evidence>
<evidence type="ECO:0000256" key="3">
    <source>
        <dbReference type="ARBA" id="ARBA00023163"/>
    </source>
</evidence>
<dbReference type="Pfam" id="PF01965">
    <property type="entry name" value="DJ-1_PfpI"/>
    <property type="match status" value="1"/>
</dbReference>
<dbReference type="InterPro" id="IPR002818">
    <property type="entry name" value="DJ-1/PfpI"/>
</dbReference>
<name>A0A6I4SU11_9SPHN</name>
<dbReference type="Gene3D" id="3.40.50.880">
    <property type="match status" value="1"/>
</dbReference>
<dbReference type="InterPro" id="IPR020449">
    <property type="entry name" value="Tscrpt_reg_AraC-type_HTH"/>
</dbReference>
<evidence type="ECO:0000313" key="5">
    <source>
        <dbReference type="EMBL" id="MXO59544.1"/>
    </source>
</evidence>
<accession>A0A6I4SU11</accession>
<comment type="caution">
    <text evidence="5">The sequence shown here is derived from an EMBL/GenBank/DDBJ whole genome shotgun (WGS) entry which is preliminary data.</text>
</comment>
<dbReference type="Proteomes" id="UP000433652">
    <property type="component" value="Unassembled WGS sequence"/>
</dbReference>
<dbReference type="InterPro" id="IPR018062">
    <property type="entry name" value="HTH_AraC-typ_CS"/>
</dbReference>
<dbReference type="RefSeq" id="WP_159794065.1">
    <property type="nucleotide sequence ID" value="NZ_WTYM01000036.1"/>
</dbReference>
<dbReference type="InterPro" id="IPR029062">
    <property type="entry name" value="Class_I_gatase-like"/>
</dbReference>
<dbReference type="AlphaFoldDB" id="A0A6I4SU11"/>
<dbReference type="OrthoDB" id="186587at2"/>
<feature type="domain" description="HTH araC/xylS-type" evidence="4">
    <location>
        <begin position="233"/>
        <end position="331"/>
    </location>
</feature>
<evidence type="ECO:0000259" key="4">
    <source>
        <dbReference type="PROSITE" id="PS01124"/>
    </source>
</evidence>
<keyword evidence="3" id="KW-0804">Transcription</keyword>
<dbReference type="PANTHER" id="PTHR43130:SF11">
    <property type="entry name" value="TRANSCRIPTIONAL REGULATORY PROTEIN"/>
    <property type="match status" value="1"/>
</dbReference>
<dbReference type="PROSITE" id="PS00041">
    <property type="entry name" value="HTH_ARAC_FAMILY_1"/>
    <property type="match status" value="1"/>
</dbReference>
<dbReference type="SMART" id="SM00342">
    <property type="entry name" value="HTH_ARAC"/>
    <property type="match status" value="1"/>
</dbReference>
<dbReference type="Pfam" id="PF12833">
    <property type="entry name" value="HTH_18"/>
    <property type="match status" value="1"/>
</dbReference>
<protein>
    <submittedName>
        <fullName evidence="5">Helix-turn-helix domain-containing protein</fullName>
    </submittedName>
</protein>
<dbReference type="PRINTS" id="PR00032">
    <property type="entry name" value="HTHARAC"/>
</dbReference>
<dbReference type="PANTHER" id="PTHR43130">
    <property type="entry name" value="ARAC-FAMILY TRANSCRIPTIONAL REGULATOR"/>
    <property type="match status" value="1"/>
</dbReference>
<dbReference type="InterPro" id="IPR052158">
    <property type="entry name" value="INH-QAR"/>
</dbReference>